<dbReference type="GO" id="GO:0005794">
    <property type="term" value="C:Golgi apparatus"/>
    <property type="evidence" value="ECO:0007669"/>
    <property type="project" value="TreeGrafter"/>
</dbReference>
<dbReference type="Pfam" id="PF02709">
    <property type="entry name" value="Glyco_transf_7C"/>
    <property type="match status" value="1"/>
</dbReference>
<dbReference type="OrthoDB" id="6119243at2759"/>
<dbReference type="GO" id="GO:0006493">
    <property type="term" value="P:protein O-linked glycosylation"/>
    <property type="evidence" value="ECO:0007669"/>
    <property type="project" value="TreeGrafter"/>
</dbReference>
<name>A0A7J7K8Z3_BUGNE</name>
<evidence type="ECO:0000259" key="4">
    <source>
        <dbReference type="SMART" id="SM00458"/>
    </source>
</evidence>
<keyword evidence="3" id="KW-1015">Disulfide bond</keyword>
<reference evidence="5" key="1">
    <citation type="submission" date="2020-06" db="EMBL/GenBank/DDBJ databases">
        <title>Draft genome of Bugula neritina, a colonial animal packing powerful symbionts and potential medicines.</title>
        <authorList>
            <person name="Rayko M."/>
        </authorList>
    </citation>
    <scope>NUCLEOTIDE SEQUENCE [LARGE SCALE GENOMIC DNA]</scope>
    <source>
        <strain evidence="5">Kwan_BN1</strain>
    </source>
</reference>
<keyword evidence="2" id="KW-0430">Lectin</keyword>
<dbReference type="GO" id="GO:0004653">
    <property type="term" value="F:polypeptide N-acetylgalactosaminyltransferase activity"/>
    <property type="evidence" value="ECO:0007669"/>
    <property type="project" value="TreeGrafter"/>
</dbReference>
<dbReference type="Proteomes" id="UP000593567">
    <property type="component" value="Unassembled WGS sequence"/>
</dbReference>
<proteinExistence type="predicted"/>
<dbReference type="PROSITE" id="PS50231">
    <property type="entry name" value="RICIN_B_LECTIN"/>
    <property type="match status" value="1"/>
</dbReference>
<dbReference type="AlphaFoldDB" id="A0A7J7K8Z3"/>
<gene>
    <name evidence="5" type="ORF">EB796_007281</name>
</gene>
<dbReference type="SMART" id="SM00458">
    <property type="entry name" value="RICIN"/>
    <property type="match status" value="1"/>
</dbReference>
<dbReference type="InterPro" id="IPR000772">
    <property type="entry name" value="Ricin_B_lectin"/>
</dbReference>
<organism evidence="5 6">
    <name type="scientific">Bugula neritina</name>
    <name type="common">Brown bryozoan</name>
    <name type="synonym">Sertularia neritina</name>
    <dbReference type="NCBI Taxonomy" id="10212"/>
    <lineage>
        <taxon>Eukaryota</taxon>
        <taxon>Metazoa</taxon>
        <taxon>Spiralia</taxon>
        <taxon>Lophotrochozoa</taxon>
        <taxon>Bryozoa</taxon>
        <taxon>Gymnolaemata</taxon>
        <taxon>Cheilostomatida</taxon>
        <taxon>Flustrina</taxon>
        <taxon>Buguloidea</taxon>
        <taxon>Bugulidae</taxon>
        <taxon>Bugula</taxon>
    </lineage>
</organism>
<evidence type="ECO:0000313" key="5">
    <source>
        <dbReference type="EMBL" id="KAF6034414.1"/>
    </source>
</evidence>
<dbReference type="Pfam" id="PF00652">
    <property type="entry name" value="Ricin_B_lectin"/>
    <property type="match status" value="1"/>
</dbReference>
<evidence type="ECO:0000256" key="1">
    <source>
        <dbReference type="ARBA" id="ARBA00022679"/>
    </source>
</evidence>
<sequence length="288" mass="33364">MFFLSFSLYYRDDKSFKLELAPIQSPVMVGGLFSIDREYFYEIGSYDEGMDVWGGENVEMSFRVWMCGGRVLIVPCSSVGHLAKIGHPYISIEEFLRVHKRNSIRVAEVWMDDYKKYFYDNFDHKLGDFGDVSSRKELRERLHCKSFKWYLETIFPERFIPSDAIYSGQIQNKATHTCVDGILGRQGQVVDLKACNSTFKSQKWLMSKMGEIRRDEDCVEHTNHESITTYLCHGQQGVQLWQYKNASLLYNPSSAKCLEAEPGGTNLLMSVCNATNTKQHWDWKLNTT</sequence>
<dbReference type="Gene3D" id="3.90.550.10">
    <property type="entry name" value="Spore Coat Polysaccharide Biosynthesis Protein SpsA, Chain A"/>
    <property type="match status" value="1"/>
</dbReference>
<dbReference type="InterPro" id="IPR027791">
    <property type="entry name" value="Galactosyl_T_C"/>
</dbReference>
<comment type="caution">
    <text evidence="5">The sequence shown here is derived from an EMBL/GenBank/DDBJ whole genome shotgun (WGS) entry which is preliminary data.</text>
</comment>
<dbReference type="SUPFAM" id="SSF50370">
    <property type="entry name" value="Ricin B-like lectins"/>
    <property type="match status" value="1"/>
</dbReference>
<dbReference type="PANTHER" id="PTHR11675:SF131">
    <property type="entry name" value="POLYPEPTIDE N-ACETYLGALACTOSAMINYLTRANSFERASE 9-RELATED"/>
    <property type="match status" value="1"/>
</dbReference>
<dbReference type="Gene3D" id="2.80.10.50">
    <property type="match status" value="1"/>
</dbReference>
<keyword evidence="6" id="KW-1185">Reference proteome</keyword>
<dbReference type="EMBL" id="VXIV02001079">
    <property type="protein sequence ID" value="KAF6034414.1"/>
    <property type="molecule type" value="Genomic_DNA"/>
</dbReference>
<evidence type="ECO:0000256" key="2">
    <source>
        <dbReference type="ARBA" id="ARBA00022734"/>
    </source>
</evidence>
<keyword evidence="1" id="KW-0808">Transferase</keyword>
<dbReference type="PANTHER" id="PTHR11675">
    <property type="entry name" value="N-ACETYLGALACTOSAMINYLTRANSFERASE"/>
    <property type="match status" value="1"/>
</dbReference>
<dbReference type="InterPro" id="IPR035992">
    <property type="entry name" value="Ricin_B-like_lectins"/>
</dbReference>
<feature type="domain" description="Ricin B lectin" evidence="4">
    <location>
        <begin position="166"/>
        <end position="284"/>
    </location>
</feature>
<protein>
    <submittedName>
        <fullName evidence="5">Gly-5</fullName>
    </submittedName>
</protein>
<dbReference type="SUPFAM" id="SSF53448">
    <property type="entry name" value="Nucleotide-diphospho-sugar transferases"/>
    <property type="match status" value="1"/>
</dbReference>
<dbReference type="InterPro" id="IPR029044">
    <property type="entry name" value="Nucleotide-diphossugar_trans"/>
</dbReference>
<evidence type="ECO:0000313" key="6">
    <source>
        <dbReference type="Proteomes" id="UP000593567"/>
    </source>
</evidence>
<dbReference type="GO" id="GO:0030246">
    <property type="term" value="F:carbohydrate binding"/>
    <property type="evidence" value="ECO:0007669"/>
    <property type="project" value="UniProtKB-KW"/>
</dbReference>
<evidence type="ECO:0000256" key="3">
    <source>
        <dbReference type="ARBA" id="ARBA00023157"/>
    </source>
</evidence>
<accession>A0A7J7K8Z3</accession>